<sequence>MAMKASIKGKYDTDKTSGIGSLAFNAGDIKLRATMTDATLVAGPTLTGLALAVEKPGSFIVEYNVPKKDVRFQFMNTVRIAEKPLNLTYIHSRADNRTIVDGSLVIDSANKLSANHMVGTSNCKIKYTYAHGGLATFEPCYDLAKNTWDFAVSRRFYTGDNVRATYQTSSKLLGMEWSRNNKASGFKVKKKITVESSYRLLDFESILIPSNLVCASVNLADELKTPKLTAETTWNLEM</sequence>
<reference evidence="14 15" key="1">
    <citation type="submission" date="2020-09" db="EMBL/GenBank/DDBJ databases">
        <authorList>
            <person name="Ashkenazy H."/>
        </authorList>
    </citation>
    <scope>NUCLEOTIDE SEQUENCE [LARGE SCALE GENOMIC DNA]</scope>
    <source>
        <strain evidence="15">cv. Cdm-0</strain>
    </source>
</reference>
<evidence type="ECO:0000256" key="1">
    <source>
        <dbReference type="ARBA" id="ARBA00002327"/>
    </source>
</evidence>
<proteinExistence type="predicted"/>
<keyword evidence="10" id="KW-1002">Plastid outer membrane</keyword>
<evidence type="ECO:0000256" key="8">
    <source>
        <dbReference type="ARBA" id="ARBA00022640"/>
    </source>
</evidence>
<keyword evidence="11" id="KW-0406">Ion transport</keyword>
<dbReference type="GO" id="GO:0034765">
    <property type="term" value="P:regulation of monoatomic ion transmembrane transport"/>
    <property type="evidence" value="ECO:0007669"/>
    <property type="project" value="InterPro"/>
</dbReference>
<keyword evidence="13" id="KW-0472">Membrane</keyword>
<dbReference type="GO" id="GO:0022843">
    <property type="term" value="F:voltage-gated monoatomic cation channel activity"/>
    <property type="evidence" value="ECO:0007669"/>
    <property type="project" value="InterPro"/>
</dbReference>
<dbReference type="InterPro" id="IPR034626">
    <property type="entry name" value="OEP24"/>
</dbReference>
<evidence type="ECO:0000313" key="15">
    <source>
        <dbReference type="Proteomes" id="UP000516314"/>
    </source>
</evidence>
<evidence type="ECO:0000256" key="9">
    <source>
        <dbReference type="ARBA" id="ARBA00022692"/>
    </source>
</evidence>
<dbReference type="GO" id="GO:0009707">
    <property type="term" value="C:chloroplast outer membrane"/>
    <property type="evidence" value="ECO:0007669"/>
    <property type="project" value="UniProtKB-SubCell"/>
</dbReference>
<evidence type="ECO:0000256" key="10">
    <source>
        <dbReference type="ARBA" id="ARBA00022805"/>
    </source>
</evidence>
<comment type="function">
    <text evidence="1">High-conductance voltage-dependent solute channel with a slight selectivity for cations transporting triosephosphates, dicarboxylic acids, ATP, inorganic phosphate (Pi), sugars, and positively or negatively charged amino acids.</text>
</comment>
<keyword evidence="12" id="KW-0626">Porin</keyword>
<dbReference type="GO" id="GO:0046930">
    <property type="term" value="C:pore complex"/>
    <property type="evidence" value="ECO:0007669"/>
    <property type="project" value="UniProtKB-KW"/>
</dbReference>
<comment type="subunit">
    <text evidence="4">Homooligomers form large rather nonselective pores in plastidial outer membranes.</text>
</comment>
<dbReference type="EMBL" id="LR881470">
    <property type="protein sequence ID" value="CAD5333799.1"/>
    <property type="molecule type" value="Genomic_DNA"/>
</dbReference>
<dbReference type="Proteomes" id="UP000516314">
    <property type="component" value="Chromosome 5"/>
</dbReference>
<keyword evidence="7" id="KW-0150">Chloroplast</keyword>
<dbReference type="GO" id="GO:0034426">
    <property type="term" value="C:etioplast membrane"/>
    <property type="evidence" value="ECO:0007669"/>
    <property type="project" value="UniProtKB-SubCell"/>
</dbReference>
<evidence type="ECO:0000256" key="4">
    <source>
        <dbReference type="ARBA" id="ARBA00011593"/>
    </source>
</evidence>
<evidence type="ECO:0000313" key="14">
    <source>
        <dbReference type="EMBL" id="CAD5333799.1"/>
    </source>
</evidence>
<comment type="subcellular location">
    <subcellularLocation>
        <location evidence="2">Plastid</location>
        <location evidence="2">Chloroplast outer membrane</location>
        <topology evidence="2">Multi-pass membrane protein</topology>
    </subcellularLocation>
    <subcellularLocation>
        <location evidence="3">Plastid</location>
        <location evidence="3">Etioplast membrane</location>
        <topology evidence="3">Multi-pass membrane protein</topology>
    </subcellularLocation>
</comment>
<dbReference type="PANTHER" id="PTHR35284:SF1">
    <property type="entry name" value="OUTER ENVELOPE PORE PROTEIN 24A, CHLOROPLASTIC-RELATED"/>
    <property type="match status" value="1"/>
</dbReference>
<name>A0A7G2FFD3_ARATH</name>
<evidence type="ECO:0000256" key="3">
    <source>
        <dbReference type="ARBA" id="ARBA00004441"/>
    </source>
</evidence>
<dbReference type="GO" id="GO:0015288">
    <property type="term" value="F:porin activity"/>
    <property type="evidence" value="ECO:0007669"/>
    <property type="project" value="UniProtKB-KW"/>
</dbReference>
<keyword evidence="5" id="KW-0813">Transport</keyword>
<accession>A0A7G2FFD3</accession>
<protein>
    <submittedName>
        <fullName evidence="14">(thale cress) hypothetical protein</fullName>
    </submittedName>
</protein>
<evidence type="ECO:0000256" key="5">
    <source>
        <dbReference type="ARBA" id="ARBA00022448"/>
    </source>
</evidence>
<dbReference type="AlphaFoldDB" id="A0A7G2FFD3"/>
<keyword evidence="8" id="KW-0934">Plastid</keyword>
<evidence type="ECO:0000256" key="7">
    <source>
        <dbReference type="ARBA" id="ARBA00022528"/>
    </source>
</evidence>
<evidence type="ECO:0000256" key="11">
    <source>
        <dbReference type="ARBA" id="ARBA00023065"/>
    </source>
</evidence>
<keyword evidence="9" id="KW-0812">Transmembrane</keyword>
<evidence type="ECO:0000256" key="6">
    <source>
        <dbReference type="ARBA" id="ARBA00022452"/>
    </source>
</evidence>
<evidence type="ECO:0000256" key="12">
    <source>
        <dbReference type="ARBA" id="ARBA00023114"/>
    </source>
</evidence>
<organism evidence="14 15">
    <name type="scientific">Arabidopsis thaliana</name>
    <name type="common">Mouse-ear cress</name>
    <dbReference type="NCBI Taxonomy" id="3702"/>
    <lineage>
        <taxon>Eukaryota</taxon>
        <taxon>Viridiplantae</taxon>
        <taxon>Streptophyta</taxon>
        <taxon>Embryophyta</taxon>
        <taxon>Tracheophyta</taxon>
        <taxon>Spermatophyta</taxon>
        <taxon>Magnoliopsida</taxon>
        <taxon>eudicotyledons</taxon>
        <taxon>Gunneridae</taxon>
        <taxon>Pentapetalae</taxon>
        <taxon>rosids</taxon>
        <taxon>malvids</taxon>
        <taxon>Brassicales</taxon>
        <taxon>Brassicaceae</taxon>
        <taxon>Camelineae</taxon>
        <taxon>Arabidopsis</taxon>
    </lineage>
</organism>
<gene>
    <name evidence="14" type="ORF">AT9943_LOCUS21138</name>
</gene>
<evidence type="ECO:0000256" key="2">
    <source>
        <dbReference type="ARBA" id="ARBA00004396"/>
    </source>
</evidence>
<dbReference type="PANTHER" id="PTHR35284">
    <property type="entry name" value="OUTER ENVELOPE PORE PROTEIN 24A, CHLOROPLASTIC-RELATED"/>
    <property type="match status" value="1"/>
</dbReference>
<evidence type="ECO:0000256" key="13">
    <source>
        <dbReference type="ARBA" id="ARBA00023136"/>
    </source>
</evidence>
<keyword evidence="6" id="KW-1134">Transmembrane beta strand</keyword>